<proteinExistence type="predicted"/>
<dbReference type="PANTHER" id="PTHR35596">
    <property type="entry name" value="DUF2263 DOMAIN-CONTAINING PROTEIN"/>
    <property type="match status" value="1"/>
</dbReference>
<dbReference type="PANTHER" id="PTHR35596:SF1">
    <property type="entry name" value="MICROBIAL-TYPE PARG CATALYTIC DOMAIN-CONTAINING PROTEIN"/>
    <property type="match status" value="1"/>
</dbReference>
<gene>
    <name evidence="1" type="ORF">Catovirus_2_83</name>
</gene>
<dbReference type="InterPro" id="IPR043472">
    <property type="entry name" value="Macro_dom-like"/>
</dbReference>
<name>A0A1V0SBT4_9VIRU</name>
<dbReference type="EMBL" id="KY684084">
    <property type="protein sequence ID" value="ARF09134.1"/>
    <property type="molecule type" value="Genomic_DNA"/>
</dbReference>
<organism evidence="1">
    <name type="scientific">Catovirus CTV1</name>
    <dbReference type="NCBI Taxonomy" id="1977631"/>
    <lineage>
        <taxon>Viruses</taxon>
        <taxon>Varidnaviria</taxon>
        <taxon>Bamfordvirae</taxon>
        <taxon>Nucleocytoviricota</taxon>
        <taxon>Megaviricetes</taxon>
        <taxon>Imitervirales</taxon>
        <taxon>Mimiviridae</taxon>
        <taxon>Klosneuvirinae</taxon>
        <taxon>Catovirus</taxon>
    </lineage>
</organism>
<accession>A0A1V0SBT4</accession>
<reference evidence="1" key="1">
    <citation type="journal article" date="2017" name="Science">
        <title>Giant viruses with an expanded complement of translation system components.</title>
        <authorList>
            <person name="Schulz F."/>
            <person name="Yutin N."/>
            <person name="Ivanova N.N."/>
            <person name="Ortega D.R."/>
            <person name="Lee T.K."/>
            <person name="Vierheilig J."/>
            <person name="Daims H."/>
            <person name="Horn M."/>
            <person name="Wagner M."/>
            <person name="Jensen G.J."/>
            <person name="Kyrpides N.C."/>
            <person name="Koonin E.V."/>
            <person name="Woyke T."/>
        </authorList>
    </citation>
    <scope>NUCLEOTIDE SEQUENCE</scope>
    <source>
        <strain evidence="1">CTV1</strain>
    </source>
</reference>
<dbReference type="Gene3D" id="3.40.220.10">
    <property type="entry name" value="Leucine Aminopeptidase, subunit E, domain 1"/>
    <property type="match status" value="1"/>
</dbReference>
<protein>
    <submittedName>
        <fullName evidence="1">Uncharacterized protein</fullName>
    </submittedName>
</protein>
<sequence>MEQKSIKKNLVSDNMKYCNIGPLKNLPLGRPIKNNYNNNFCFGETDFFADVYIVKDIHAISLAKEYMLKHFNPIILNTVTKEFDGNNIPSSQGILDDIINVRTNFYKTSANYYPLKYSEVIYSPCITVIRNDSFVINPPEFFRINLITATPVNSPKLEDGMLNLEDYIVTKETIENIFQTAAQTNHDVLILNDFGCVSEKIPVNELVDIFNLCILHYGSLFKTIIFSIQAITPAQEAIYYYFLKNIIKPQELVNSGQNNNQEQEPSLPVSNPLIKQSFTK</sequence>
<evidence type="ECO:0000313" key="1">
    <source>
        <dbReference type="EMBL" id="ARF09134.1"/>
    </source>
</evidence>